<organism evidence="1 2">
    <name type="scientific">Actinoplanes sichuanensis</name>
    <dbReference type="NCBI Taxonomy" id="512349"/>
    <lineage>
        <taxon>Bacteria</taxon>
        <taxon>Bacillati</taxon>
        <taxon>Actinomycetota</taxon>
        <taxon>Actinomycetes</taxon>
        <taxon>Micromonosporales</taxon>
        <taxon>Micromonosporaceae</taxon>
        <taxon>Actinoplanes</taxon>
    </lineage>
</organism>
<gene>
    <name evidence="1" type="ORF">ACFQ5G_51770</name>
</gene>
<evidence type="ECO:0000313" key="1">
    <source>
        <dbReference type="EMBL" id="MFD1373863.1"/>
    </source>
</evidence>
<sequence>MNENAEQKILTGLLRHIADNSDNEVLREFAGEALRGNIDVADGMAFSAYAEALAPHVDGFMQWRDGLSETEREKQIGDCAAQLERLEEQLAEGADDGFHPRHEHR</sequence>
<dbReference type="Proteomes" id="UP001597183">
    <property type="component" value="Unassembled WGS sequence"/>
</dbReference>
<proteinExistence type="predicted"/>
<evidence type="ECO:0000313" key="2">
    <source>
        <dbReference type="Proteomes" id="UP001597183"/>
    </source>
</evidence>
<name>A0ABW4AUJ0_9ACTN</name>
<dbReference type="RefSeq" id="WP_317795686.1">
    <property type="nucleotide sequence ID" value="NZ_AP028461.1"/>
</dbReference>
<comment type="caution">
    <text evidence="1">The sequence shown here is derived from an EMBL/GenBank/DDBJ whole genome shotgun (WGS) entry which is preliminary data.</text>
</comment>
<accession>A0ABW4AUJ0</accession>
<keyword evidence="2" id="KW-1185">Reference proteome</keyword>
<dbReference type="EMBL" id="JBHTMK010000074">
    <property type="protein sequence ID" value="MFD1373863.1"/>
    <property type="molecule type" value="Genomic_DNA"/>
</dbReference>
<reference evidence="2" key="1">
    <citation type="journal article" date="2019" name="Int. J. Syst. Evol. Microbiol.">
        <title>The Global Catalogue of Microorganisms (GCM) 10K type strain sequencing project: providing services to taxonomists for standard genome sequencing and annotation.</title>
        <authorList>
            <consortium name="The Broad Institute Genomics Platform"/>
            <consortium name="The Broad Institute Genome Sequencing Center for Infectious Disease"/>
            <person name="Wu L."/>
            <person name="Ma J."/>
        </authorList>
    </citation>
    <scope>NUCLEOTIDE SEQUENCE [LARGE SCALE GENOMIC DNA]</scope>
    <source>
        <strain evidence="2">CCM 7526</strain>
    </source>
</reference>
<protein>
    <submittedName>
        <fullName evidence="1">Uncharacterized protein</fullName>
    </submittedName>
</protein>